<organism evidence="6 7">
    <name type="scientific">Meganyctiphanes norvegica</name>
    <name type="common">Northern krill</name>
    <name type="synonym">Thysanopoda norvegica</name>
    <dbReference type="NCBI Taxonomy" id="48144"/>
    <lineage>
        <taxon>Eukaryota</taxon>
        <taxon>Metazoa</taxon>
        <taxon>Ecdysozoa</taxon>
        <taxon>Arthropoda</taxon>
        <taxon>Crustacea</taxon>
        <taxon>Multicrustacea</taxon>
        <taxon>Malacostraca</taxon>
        <taxon>Eumalacostraca</taxon>
        <taxon>Eucarida</taxon>
        <taxon>Euphausiacea</taxon>
        <taxon>Euphausiidae</taxon>
        <taxon>Meganyctiphanes</taxon>
    </lineage>
</organism>
<dbReference type="InterPro" id="IPR001680">
    <property type="entry name" value="WD40_rpt"/>
</dbReference>
<evidence type="ECO:0000313" key="6">
    <source>
        <dbReference type="EMBL" id="CAL4095267.1"/>
    </source>
</evidence>
<keyword evidence="7" id="KW-1185">Reference proteome</keyword>
<keyword evidence="2 5" id="KW-0853">WD repeat</keyword>
<protein>
    <recommendedName>
        <fullName evidence="8">Nucleoporin Nup43</fullName>
    </recommendedName>
</protein>
<dbReference type="PANTHER" id="PTHR22652:SF0">
    <property type="entry name" value="NUCLEOPORIN NUP43"/>
    <property type="match status" value="1"/>
</dbReference>
<dbReference type="InterPro" id="IPR019775">
    <property type="entry name" value="WD40_repeat_CS"/>
</dbReference>
<dbReference type="PANTHER" id="PTHR22652">
    <property type="entry name" value="NUCLEOPORIN NUP43"/>
    <property type="match status" value="1"/>
</dbReference>
<keyword evidence="3" id="KW-0677">Repeat</keyword>
<comment type="subcellular location">
    <subcellularLocation>
        <location evidence="1">Nucleus</location>
    </subcellularLocation>
</comment>
<evidence type="ECO:0000256" key="2">
    <source>
        <dbReference type="ARBA" id="ARBA00022574"/>
    </source>
</evidence>
<dbReference type="Gene3D" id="2.130.10.10">
    <property type="entry name" value="YVTN repeat-like/Quinoprotein amine dehydrogenase"/>
    <property type="match status" value="1"/>
</dbReference>
<keyword evidence="4" id="KW-0539">Nucleus</keyword>
<dbReference type="SMART" id="SM00320">
    <property type="entry name" value="WD40"/>
    <property type="match status" value="4"/>
</dbReference>
<gene>
    <name evidence="6" type="ORF">MNOR_LOCUS15369</name>
</gene>
<feature type="repeat" description="WD" evidence="5">
    <location>
        <begin position="253"/>
        <end position="295"/>
    </location>
</feature>
<accession>A0AAV2QP24</accession>
<feature type="non-terminal residue" evidence="6">
    <location>
        <position position="362"/>
    </location>
</feature>
<evidence type="ECO:0000256" key="3">
    <source>
        <dbReference type="ARBA" id="ARBA00022737"/>
    </source>
</evidence>
<dbReference type="InterPro" id="IPR036322">
    <property type="entry name" value="WD40_repeat_dom_sf"/>
</dbReference>
<evidence type="ECO:0000256" key="1">
    <source>
        <dbReference type="ARBA" id="ARBA00004123"/>
    </source>
</evidence>
<feature type="non-terminal residue" evidence="6">
    <location>
        <position position="1"/>
    </location>
</feature>
<dbReference type="PROSITE" id="PS50082">
    <property type="entry name" value="WD_REPEATS_2"/>
    <property type="match status" value="2"/>
</dbReference>
<dbReference type="PROSITE" id="PS00678">
    <property type="entry name" value="WD_REPEATS_1"/>
    <property type="match status" value="1"/>
</dbReference>
<dbReference type="AlphaFoldDB" id="A0AAV2QP24"/>
<name>A0AAV2QP24_MEGNR</name>
<dbReference type="EMBL" id="CAXKWB010009588">
    <property type="protein sequence ID" value="CAL4095267.1"/>
    <property type="molecule type" value="Genomic_DNA"/>
</dbReference>
<dbReference type="Proteomes" id="UP001497623">
    <property type="component" value="Unassembled WGS sequence"/>
</dbReference>
<proteinExistence type="predicted"/>
<evidence type="ECO:0000313" key="7">
    <source>
        <dbReference type="Proteomes" id="UP001497623"/>
    </source>
</evidence>
<dbReference type="InterPro" id="IPR015943">
    <property type="entry name" value="WD40/YVTN_repeat-like_dom_sf"/>
</dbReference>
<evidence type="ECO:0008006" key="8">
    <source>
        <dbReference type="Google" id="ProtNLM"/>
    </source>
</evidence>
<dbReference type="GO" id="GO:0031080">
    <property type="term" value="C:nuclear pore outer ring"/>
    <property type="evidence" value="ECO:0007669"/>
    <property type="project" value="TreeGrafter"/>
</dbReference>
<evidence type="ECO:0000256" key="5">
    <source>
        <dbReference type="PROSITE-ProRule" id="PRU00221"/>
    </source>
</evidence>
<evidence type="ECO:0000256" key="4">
    <source>
        <dbReference type="ARBA" id="ARBA00023242"/>
    </source>
</evidence>
<dbReference type="SUPFAM" id="SSF50978">
    <property type="entry name" value="WD40 repeat-like"/>
    <property type="match status" value="1"/>
</dbReference>
<reference evidence="6 7" key="1">
    <citation type="submission" date="2024-05" db="EMBL/GenBank/DDBJ databases">
        <authorList>
            <person name="Wallberg A."/>
        </authorList>
    </citation>
    <scope>NUCLEOTIDE SEQUENCE [LARGE SCALE GENOMIC DNA]</scope>
</reference>
<sequence>NIMAGVCSVTKKYVSSKVKVVRWKPATTDFGKTNSFVTGSWDDTVEDTCNPQKNNELWRFPSKEDSLGLVSRLRQAALHNSVCPHQYTTRDSFAVGDGHGNVSIYCHIDSTHLQKKTQWDKVHKFEYGLAPSCALATNGDQIASVGEDGKLVILNCSHSQPQRIIDSVGRCSLYSVVYVRSNEVVTGNQQGHLKLWDLRSQQPAKNTLLSPDQISVTYLCGHPSQAHLIAAGGEDGALALWDMRNTQQPVTIIAAHEAPISEVRFHPSAPEHLFTCGMDGQILHWDASSAARSSNPLHRQTTDTGSSVNVWLSADVARGVIDTSAVIPTSPLPINSLDVEGPTLLAASDNEAIYAVRQVLLL</sequence>
<comment type="caution">
    <text evidence="6">The sequence shown here is derived from an EMBL/GenBank/DDBJ whole genome shotgun (WGS) entry which is preliminary data.</text>
</comment>
<feature type="repeat" description="WD" evidence="5">
    <location>
        <begin position="209"/>
        <end position="251"/>
    </location>
</feature>
<dbReference type="Pfam" id="PF00400">
    <property type="entry name" value="WD40"/>
    <property type="match status" value="1"/>
</dbReference>